<reference evidence="2 3" key="1">
    <citation type="submission" date="2022-04" db="EMBL/GenBank/DDBJ databases">
        <title>Diverse halophilic archaea isolated from saline environments.</title>
        <authorList>
            <person name="Cui H.-L."/>
        </authorList>
    </citation>
    <scope>NUCLEOTIDE SEQUENCE [LARGE SCALE GENOMIC DNA]</scope>
    <source>
        <strain evidence="2 3">XZYJT49</strain>
    </source>
</reference>
<keyword evidence="1" id="KW-1133">Transmembrane helix</keyword>
<evidence type="ECO:0000313" key="2">
    <source>
        <dbReference type="EMBL" id="UPV75475.1"/>
    </source>
</evidence>
<protein>
    <submittedName>
        <fullName evidence="2">Uncharacterized protein</fullName>
    </submittedName>
</protein>
<proteinExistence type="predicted"/>
<gene>
    <name evidence="2" type="ORF">M0R89_05250</name>
</gene>
<sequence>MPLPHPSLSLELETLALAAAAVLVPLVLATLVYADARRRRGSPRSRGASLAPVAWGATTFFSGVGCVVVAACYVAVRGR</sequence>
<keyword evidence="1" id="KW-0472">Membrane</keyword>
<organism evidence="2 3">
    <name type="scientific">Halorussus limi</name>
    <dbReference type="NCBI Taxonomy" id="2938695"/>
    <lineage>
        <taxon>Archaea</taxon>
        <taxon>Methanobacteriati</taxon>
        <taxon>Methanobacteriota</taxon>
        <taxon>Stenosarchaea group</taxon>
        <taxon>Halobacteria</taxon>
        <taxon>Halobacteriales</taxon>
        <taxon>Haladaptataceae</taxon>
        <taxon>Halorussus</taxon>
    </lineage>
</organism>
<accession>A0A8U0HWH8</accession>
<evidence type="ECO:0000256" key="1">
    <source>
        <dbReference type="SAM" id="Phobius"/>
    </source>
</evidence>
<feature type="transmembrane region" description="Helical" evidence="1">
    <location>
        <begin position="15"/>
        <end position="34"/>
    </location>
</feature>
<dbReference type="RefSeq" id="WP_248651515.1">
    <property type="nucleotide sequence ID" value="NZ_CP096659.1"/>
</dbReference>
<keyword evidence="3" id="KW-1185">Reference proteome</keyword>
<dbReference type="KEGG" id="halx:M0R89_05250"/>
<dbReference type="Proteomes" id="UP000830729">
    <property type="component" value="Chromosome"/>
</dbReference>
<dbReference type="AlphaFoldDB" id="A0A8U0HWH8"/>
<dbReference type="EMBL" id="CP096659">
    <property type="protein sequence ID" value="UPV75475.1"/>
    <property type="molecule type" value="Genomic_DNA"/>
</dbReference>
<feature type="transmembrane region" description="Helical" evidence="1">
    <location>
        <begin position="54"/>
        <end position="76"/>
    </location>
</feature>
<evidence type="ECO:0000313" key="3">
    <source>
        <dbReference type="Proteomes" id="UP000830729"/>
    </source>
</evidence>
<name>A0A8U0HWH8_9EURY</name>
<dbReference type="GeneID" id="72184583"/>
<keyword evidence="1" id="KW-0812">Transmembrane</keyword>